<accession>A0A822GES3</accession>
<organism evidence="2 3">
    <name type="scientific">Rotaria socialis</name>
    <dbReference type="NCBI Taxonomy" id="392032"/>
    <lineage>
        <taxon>Eukaryota</taxon>
        <taxon>Metazoa</taxon>
        <taxon>Spiralia</taxon>
        <taxon>Gnathifera</taxon>
        <taxon>Rotifera</taxon>
        <taxon>Eurotatoria</taxon>
        <taxon>Bdelloidea</taxon>
        <taxon>Philodinida</taxon>
        <taxon>Philodinidae</taxon>
        <taxon>Rotaria</taxon>
    </lineage>
</organism>
<dbReference type="Proteomes" id="UP000663848">
    <property type="component" value="Unassembled WGS sequence"/>
</dbReference>
<evidence type="ECO:0000313" key="2">
    <source>
        <dbReference type="EMBL" id="CAF5141194.1"/>
    </source>
</evidence>
<feature type="non-terminal residue" evidence="2">
    <location>
        <position position="25"/>
    </location>
</feature>
<proteinExistence type="predicted"/>
<name>A0A822GES3_9BILA</name>
<dbReference type="AlphaFoldDB" id="A0A822GES3"/>
<feature type="compositionally biased region" description="Basic residues" evidence="1">
    <location>
        <begin position="11"/>
        <end position="25"/>
    </location>
</feature>
<protein>
    <submittedName>
        <fullName evidence="2">Uncharacterized protein</fullName>
    </submittedName>
</protein>
<sequence length="25" mass="3084">MLRDTEEGQRKKLRKTQKHRSLSQE</sequence>
<feature type="region of interest" description="Disordered" evidence="1">
    <location>
        <begin position="1"/>
        <end position="25"/>
    </location>
</feature>
<reference evidence="2" key="1">
    <citation type="submission" date="2021-02" db="EMBL/GenBank/DDBJ databases">
        <authorList>
            <person name="Nowell W R."/>
        </authorList>
    </citation>
    <scope>NUCLEOTIDE SEQUENCE</scope>
</reference>
<feature type="compositionally biased region" description="Basic and acidic residues" evidence="1">
    <location>
        <begin position="1"/>
        <end position="10"/>
    </location>
</feature>
<comment type="caution">
    <text evidence="2">The sequence shown here is derived from an EMBL/GenBank/DDBJ whole genome shotgun (WGS) entry which is preliminary data.</text>
</comment>
<evidence type="ECO:0000256" key="1">
    <source>
        <dbReference type="SAM" id="MobiDB-lite"/>
    </source>
</evidence>
<gene>
    <name evidence="2" type="ORF">QYT958_LOCUS47701</name>
</gene>
<evidence type="ECO:0000313" key="3">
    <source>
        <dbReference type="Proteomes" id="UP000663848"/>
    </source>
</evidence>
<dbReference type="EMBL" id="CAJOBR010091260">
    <property type="protein sequence ID" value="CAF5141194.1"/>
    <property type="molecule type" value="Genomic_DNA"/>
</dbReference>